<evidence type="ECO:0000313" key="2">
    <source>
        <dbReference type="Proteomes" id="UP001198893"/>
    </source>
</evidence>
<protein>
    <submittedName>
        <fullName evidence="1">Uncharacterized protein</fullName>
    </submittedName>
</protein>
<dbReference type="RefSeq" id="WP_227709554.1">
    <property type="nucleotide sequence ID" value="NZ_JAJEQW010000001.1"/>
</dbReference>
<gene>
    <name evidence="1" type="ORF">LKD47_02350</name>
</gene>
<proteinExistence type="predicted"/>
<evidence type="ECO:0000313" key="1">
    <source>
        <dbReference type="EMBL" id="MCC2241145.1"/>
    </source>
</evidence>
<dbReference type="Proteomes" id="UP001198893">
    <property type="component" value="Unassembled WGS sequence"/>
</dbReference>
<dbReference type="AlphaFoldDB" id="A0AAW4W8M2"/>
<dbReference type="EMBL" id="JAJEQW010000001">
    <property type="protein sequence ID" value="MCC2241145.1"/>
    <property type="molecule type" value="Genomic_DNA"/>
</dbReference>
<organism evidence="1 2">
    <name type="scientific">Roseburia amylophila</name>
    <dbReference type="NCBI Taxonomy" id="2981794"/>
    <lineage>
        <taxon>Bacteria</taxon>
        <taxon>Bacillati</taxon>
        <taxon>Bacillota</taxon>
        <taxon>Clostridia</taxon>
        <taxon>Lachnospirales</taxon>
        <taxon>Lachnospiraceae</taxon>
        <taxon>Roseburia</taxon>
    </lineage>
</organism>
<comment type="caution">
    <text evidence="1">The sequence shown here is derived from an EMBL/GenBank/DDBJ whole genome shotgun (WGS) entry which is preliminary data.</text>
</comment>
<accession>A0AAW4W8M2</accession>
<sequence length="109" mass="12759">MDSEYKPTFFDSQLQNHQLQIMKTMIPYLSAGQQRPFALLIKYMELQKTAQLFSNDALTIQEVSSHSPQERMFQMLTDISEQCTPGEKENIENFLNMYQMLSAYDTLFS</sequence>
<reference evidence="1" key="1">
    <citation type="submission" date="2021-10" db="EMBL/GenBank/DDBJ databases">
        <title>Anaerobic single-cell dispensing facilitates the cultivation of human gut bacteria.</title>
        <authorList>
            <person name="Afrizal A."/>
        </authorList>
    </citation>
    <scope>NUCLEOTIDE SEQUENCE</scope>
    <source>
        <strain evidence="1">CLA-AA-H204</strain>
    </source>
</reference>
<name>A0AAW4W8M2_9FIRM</name>